<keyword evidence="3" id="KW-1185">Reference proteome</keyword>
<accession>A0AAD8T607</accession>
<dbReference type="PANTHER" id="PTHR33165:SF35">
    <property type="entry name" value="DUF295 DOMAIN-CONTAINING PROTEIN"/>
    <property type="match status" value="1"/>
</dbReference>
<dbReference type="InterPro" id="IPR005174">
    <property type="entry name" value="KIB1-4_b-propeller"/>
</dbReference>
<reference evidence="2" key="1">
    <citation type="submission" date="2023-07" db="EMBL/GenBank/DDBJ databases">
        <title>A chromosome-level genome assembly of Lolium multiflorum.</title>
        <authorList>
            <person name="Chen Y."/>
            <person name="Copetti D."/>
            <person name="Kolliker R."/>
            <person name="Studer B."/>
        </authorList>
    </citation>
    <scope>NUCLEOTIDE SEQUENCE</scope>
    <source>
        <strain evidence="2">02402/16</strain>
        <tissue evidence="2">Leaf</tissue>
    </source>
</reference>
<dbReference type="AlphaFoldDB" id="A0AAD8T607"/>
<protein>
    <recommendedName>
        <fullName evidence="1">KIB1-4 beta-propeller domain-containing protein</fullName>
    </recommendedName>
</protein>
<dbReference type="PANTHER" id="PTHR33165">
    <property type="entry name" value="F-BOX DOMAIN CONTAINING PROTEIN-LIKE-RELATED"/>
    <property type="match status" value="1"/>
</dbReference>
<evidence type="ECO:0000259" key="1">
    <source>
        <dbReference type="Pfam" id="PF03478"/>
    </source>
</evidence>
<organism evidence="2 3">
    <name type="scientific">Lolium multiflorum</name>
    <name type="common">Italian ryegrass</name>
    <name type="synonym">Lolium perenne subsp. multiflorum</name>
    <dbReference type="NCBI Taxonomy" id="4521"/>
    <lineage>
        <taxon>Eukaryota</taxon>
        <taxon>Viridiplantae</taxon>
        <taxon>Streptophyta</taxon>
        <taxon>Embryophyta</taxon>
        <taxon>Tracheophyta</taxon>
        <taxon>Spermatophyta</taxon>
        <taxon>Magnoliopsida</taxon>
        <taxon>Liliopsida</taxon>
        <taxon>Poales</taxon>
        <taxon>Poaceae</taxon>
        <taxon>BOP clade</taxon>
        <taxon>Pooideae</taxon>
        <taxon>Poodae</taxon>
        <taxon>Poeae</taxon>
        <taxon>Poeae Chloroplast Group 2 (Poeae type)</taxon>
        <taxon>Loliodinae</taxon>
        <taxon>Loliinae</taxon>
        <taxon>Lolium</taxon>
    </lineage>
</organism>
<comment type="caution">
    <text evidence="2">The sequence shown here is derived from an EMBL/GenBank/DDBJ whole genome shotgun (WGS) entry which is preliminary data.</text>
</comment>
<proteinExistence type="predicted"/>
<feature type="domain" description="KIB1-4 beta-propeller" evidence="1">
    <location>
        <begin position="100"/>
        <end position="342"/>
    </location>
</feature>
<evidence type="ECO:0000313" key="2">
    <source>
        <dbReference type="EMBL" id="KAK1670144.1"/>
    </source>
</evidence>
<gene>
    <name evidence="2" type="ORF">QYE76_058303</name>
</gene>
<dbReference type="Pfam" id="PF03478">
    <property type="entry name" value="Beta-prop_KIB1-4"/>
    <property type="match status" value="1"/>
</dbReference>
<dbReference type="Proteomes" id="UP001231189">
    <property type="component" value="Unassembled WGS sequence"/>
</dbReference>
<dbReference type="EMBL" id="JAUUTY010000003">
    <property type="protein sequence ID" value="KAK1670144.1"/>
    <property type="molecule type" value="Genomic_DNA"/>
</dbReference>
<sequence length="377" mass="42693">MKNGGEWGKPRPRGSTKIDELSVISDWASLLPELVQGIADRVLSTTGGVDAYMDMRAVCPTWRSAIAKPSPLATDIRFRPRHWVMVDMKPDNDDDDTRLFLHVPTGRFRRLRLPVLRDHILVGATDGLLVLGEKEAPHLARVLNPFTGDMLLFTAPLPEDFKHIEYTALQGGSHCALVFLRSATVFCAVPASQVFTDTDFTQEASGPGHYLDSIVNFHGNIYCSDMHGWLFELITPEELELIDQVPPEMDVCREEEFGELRSYLVESDGELLLVRYTELSFKVFRVNIQYMLLEEVKSLGSRALFLGEDRCVSVDADKLPSVDRDCIYMLDYEGMSNMCVYNLRGDTVDIISEKHYLDRPFSLVTVLLQYCDFRPLS</sequence>
<evidence type="ECO:0000313" key="3">
    <source>
        <dbReference type="Proteomes" id="UP001231189"/>
    </source>
</evidence>
<name>A0AAD8T607_LOLMU</name>